<feature type="non-terminal residue" evidence="2">
    <location>
        <position position="69"/>
    </location>
</feature>
<dbReference type="AlphaFoldDB" id="A0A4R0RGJ8"/>
<name>A0A4R0RGJ8_9APHY</name>
<sequence>MSASLDIEAQDADAAAAHHSASPGAAREHLVLEWDDVSYAIKGKHILRNVSGRVESGELLAVMGPSGAG</sequence>
<dbReference type="OrthoDB" id="66620at2759"/>
<dbReference type="Proteomes" id="UP000292702">
    <property type="component" value="Unassembled WGS sequence"/>
</dbReference>
<keyword evidence="3" id="KW-1185">Reference proteome</keyword>
<dbReference type="EMBL" id="RWJN01000159">
    <property type="protein sequence ID" value="TCD65893.1"/>
    <property type="molecule type" value="Genomic_DNA"/>
</dbReference>
<comment type="caution">
    <text evidence="2">The sequence shown here is derived from an EMBL/GenBank/DDBJ whole genome shotgun (WGS) entry which is preliminary data.</text>
</comment>
<dbReference type="InterPro" id="IPR027417">
    <property type="entry name" value="P-loop_NTPase"/>
</dbReference>
<evidence type="ECO:0000313" key="3">
    <source>
        <dbReference type="Proteomes" id="UP000292702"/>
    </source>
</evidence>
<organism evidence="2 3">
    <name type="scientific">Steccherinum ochraceum</name>
    <dbReference type="NCBI Taxonomy" id="92696"/>
    <lineage>
        <taxon>Eukaryota</taxon>
        <taxon>Fungi</taxon>
        <taxon>Dikarya</taxon>
        <taxon>Basidiomycota</taxon>
        <taxon>Agaricomycotina</taxon>
        <taxon>Agaricomycetes</taxon>
        <taxon>Polyporales</taxon>
        <taxon>Steccherinaceae</taxon>
        <taxon>Steccherinum</taxon>
    </lineage>
</organism>
<evidence type="ECO:0000313" key="2">
    <source>
        <dbReference type="EMBL" id="TCD65893.1"/>
    </source>
</evidence>
<dbReference type="Gene3D" id="3.40.50.300">
    <property type="entry name" value="P-loop containing nucleotide triphosphate hydrolases"/>
    <property type="match status" value="1"/>
</dbReference>
<proteinExistence type="predicted"/>
<evidence type="ECO:0000256" key="1">
    <source>
        <dbReference type="SAM" id="MobiDB-lite"/>
    </source>
</evidence>
<reference evidence="2 3" key="1">
    <citation type="submission" date="2018-11" db="EMBL/GenBank/DDBJ databases">
        <title>Genome assembly of Steccherinum ochraceum LE-BIN_3174, the white-rot fungus of the Steccherinaceae family (The Residual Polyporoid clade, Polyporales, Basidiomycota).</title>
        <authorList>
            <person name="Fedorova T.V."/>
            <person name="Glazunova O.A."/>
            <person name="Landesman E.O."/>
            <person name="Moiseenko K.V."/>
            <person name="Psurtseva N.V."/>
            <person name="Savinova O.S."/>
            <person name="Shakhova N.V."/>
            <person name="Tyazhelova T.V."/>
            <person name="Vasina D.V."/>
        </authorList>
    </citation>
    <scope>NUCLEOTIDE SEQUENCE [LARGE SCALE GENOMIC DNA]</scope>
    <source>
        <strain evidence="2 3">LE-BIN_3174</strain>
    </source>
</reference>
<feature type="compositionally biased region" description="Low complexity" evidence="1">
    <location>
        <begin position="12"/>
        <end position="22"/>
    </location>
</feature>
<gene>
    <name evidence="2" type="ORF">EIP91_002054</name>
</gene>
<protein>
    <recommendedName>
        <fullName evidence="4">ABC transporter domain-containing protein</fullName>
    </recommendedName>
</protein>
<accession>A0A4R0RGJ8</accession>
<evidence type="ECO:0008006" key="4">
    <source>
        <dbReference type="Google" id="ProtNLM"/>
    </source>
</evidence>
<feature type="region of interest" description="Disordered" evidence="1">
    <location>
        <begin position="1"/>
        <end position="22"/>
    </location>
</feature>
<dbReference type="SUPFAM" id="SSF52540">
    <property type="entry name" value="P-loop containing nucleoside triphosphate hydrolases"/>
    <property type="match status" value="1"/>
</dbReference>